<evidence type="ECO:0000256" key="5">
    <source>
        <dbReference type="ARBA" id="ARBA00022695"/>
    </source>
</evidence>
<dbReference type="PANTHER" id="PTHR46390:SF1">
    <property type="entry name" value="MANNOSE-1-PHOSPHATE GUANYLYLTRANSFERASE"/>
    <property type="match status" value="1"/>
</dbReference>
<evidence type="ECO:0000256" key="9">
    <source>
        <dbReference type="RuleBase" id="RU004190"/>
    </source>
</evidence>
<dbReference type="InterPro" id="IPR011051">
    <property type="entry name" value="RmlC_Cupin_sf"/>
</dbReference>
<evidence type="ECO:0000256" key="3">
    <source>
        <dbReference type="ARBA" id="ARBA00012387"/>
    </source>
</evidence>
<dbReference type="GO" id="GO:0009298">
    <property type="term" value="P:GDP-mannose biosynthetic process"/>
    <property type="evidence" value="ECO:0007669"/>
    <property type="project" value="UniProtKB-UniPathway"/>
</dbReference>
<accession>A0A7Z0LJZ6</accession>
<dbReference type="InterPro" id="IPR049577">
    <property type="entry name" value="GMPP_N"/>
</dbReference>
<sequence length="477" mass="52216">MTSFSITPVILSGGSGSRLWPMSRAGYPKQFLPLAGDSSMLQATVQRVSGKGFAAPLLICNEEHRFIVAEQLRQIASEPDAIMLEPVGRNTAPAVAIAALHVSKQAPDTLLLVLPSDHVIQDVAAFHQAIEQAAQAAQQGALVTFGITPSAPETGYGYIQHNDAWEGLESVHRVARFVEKPDEATAKHYLEEGNYLWNSGIFLFTAKAYLEELEKTHPEMVQAAQGALVNSQDDLTFCRLDAEAFAASPSDSIDYAVMEKTRNAAVVPVEMGWSDLGAWSALWDIQPKDGNGNASHGDVLLHNTRNSYVHADHGMVAITGLDDVIVVSTDDAVLVANRHSAQDVKKLVEKLKAEGRDEHNIHTTVHRPWGCYRGIDLGERHQVKRITVKPGAQLSLQMHYHRAEHWIVASGTAKVTCGDRTFLLRENESTYIPMGETHRLENPGKVPLQLIEVQSGSYLGEDDIVRLEDGYGRAPDT</sequence>
<evidence type="ECO:0000313" key="14">
    <source>
        <dbReference type="Proteomes" id="UP000586119"/>
    </source>
</evidence>
<dbReference type="Pfam" id="PF00483">
    <property type="entry name" value="NTP_transferase"/>
    <property type="match status" value="1"/>
</dbReference>
<dbReference type="GO" id="GO:0000271">
    <property type="term" value="P:polysaccharide biosynthetic process"/>
    <property type="evidence" value="ECO:0007669"/>
    <property type="project" value="InterPro"/>
</dbReference>
<dbReference type="PANTHER" id="PTHR46390">
    <property type="entry name" value="MANNOSE-1-PHOSPHATE GUANYLYLTRANSFERASE"/>
    <property type="match status" value="1"/>
</dbReference>
<dbReference type="UniPathway" id="UPA00126">
    <property type="reaction ID" value="UER00930"/>
</dbReference>
<dbReference type="GO" id="GO:0004475">
    <property type="term" value="F:mannose-1-phosphate guanylyltransferase (GTP) activity"/>
    <property type="evidence" value="ECO:0007669"/>
    <property type="project" value="UniProtKB-EC"/>
</dbReference>
<dbReference type="Proteomes" id="UP000586119">
    <property type="component" value="Unassembled WGS sequence"/>
</dbReference>
<reference evidence="13 14" key="1">
    <citation type="journal article" date="2015" name="Int. J. Syst. Evol. Microbiol.">
        <title>Halomonas salicampi sp. nov., a halotolerant and alkalitolerant bacterium isolated from a saltern soil.</title>
        <authorList>
            <person name="Lee J.C."/>
            <person name="Kim Y.S."/>
            <person name="Yun B.S."/>
            <person name="Whang K.S."/>
        </authorList>
    </citation>
    <scope>NUCLEOTIDE SEQUENCE [LARGE SCALE GENOMIC DNA]</scope>
    <source>
        <strain evidence="13 14">BH103</strain>
    </source>
</reference>
<dbReference type="AlphaFoldDB" id="A0A7Z0LJZ6"/>
<keyword evidence="13" id="KW-0413">Isomerase</keyword>
<dbReference type="SUPFAM" id="SSF53448">
    <property type="entry name" value="Nucleotide-diphospho-sugar transferases"/>
    <property type="match status" value="1"/>
</dbReference>
<dbReference type="GO" id="GO:0005525">
    <property type="term" value="F:GTP binding"/>
    <property type="evidence" value="ECO:0007669"/>
    <property type="project" value="UniProtKB-KW"/>
</dbReference>
<comment type="similarity">
    <text evidence="2 9">Belongs to the mannose-6-phosphate isomerase type 2 family.</text>
</comment>
<organism evidence="13 14">
    <name type="scientific">Vreelandella salicampi</name>
    <dbReference type="NCBI Taxonomy" id="1449798"/>
    <lineage>
        <taxon>Bacteria</taxon>
        <taxon>Pseudomonadati</taxon>
        <taxon>Pseudomonadota</taxon>
        <taxon>Gammaproteobacteria</taxon>
        <taxon>Oceanospirillales</taxon>
        <taxon>Halomonadaceae</taxon>
        <taxon>Vreelandella</taxon>
    </lineage>
</organism>
<evidence type="ECO:0000256" key="2">
    <source>
        <dbReference type="ARBA" id="ARBA00006115"/>
    </source>
</evidence>
<evidence type="ECO:0000256" key="7">
    <source>
        <dbReference type="ARBA" id="ARBA00023134"/>
    </source>
</evidence>
<gene>
    <name evidence="13" type="ORF">HZS81_06000</name>
</gene>
<keyword evidence="4 13" id="KW-0808">Transferase</keyword>
<dbReference type="InterPro" id="IPR054566">
    <property type="entry name" value="ManC/GMP-like_b-helix"/>
</dbReference>
<dbReference type="CDD" id="cd02213">
    <property type="entry name" value="cupin_PMI_typeII_C"/>
    <property type="match status" value="1"/>
</dbReference>
<evidence type="ECO:0000259" key="10">
    <source>
        <dbReference type="Pfam" id="PF00483"/>
    </source>
</evidence>
<feature type="domain" description="Nucleotidyl transferase" evidence="10">
    <location>
        <begin position="8"/>
        <end position="289"/>
    </location>
</feature>
<feature type="domain" description="MannoseP isomerase/GMP-like beta-helix" evidence="12">
    <location>
        <begin position="303"/>
        <end position="351"/>
    </location>
</feature>
<comment type="caution">
    <text evidence="13">The sequence shown here is derived from an EMBL/GenBank/DDBJ whole genome shotgun (WGS) entry which is preliminary data.</text>
</comment>
<dbReference type="EC" id="2.7.7.13" evidence="3"/>
<keyword evidence="6" id="KW-0547">Nucleotide-binding</keyword>
<name>A0A7Z0LJZ6_9GAMM</name>
<keyword evidence="7" id="KW-0342">GTP-binding</keyword>
<evidence type="ECO:0000256" key="6">
    <source>
        <dbReference type="ARBA" id="ARBA00022741"/>
    </source>
</evidence>
<dbReference type="InterPro" id="IPR029044">
    <property type="entry name" value="Nucleotide-diphossugar_trans"/>
</dbReference>
<dbReference type="FunFam" id="2.60.120.10:FF:000032">
    <property type="entry name" value="Mannose-1-phosphate guanylyltransferase/mannose-6-phosphate isomerase"/>
    <property type="match status" value="1"/>
</dbReference>
<feature type="domain" description="Mannose-6-phosphate isomerase type II C-terminal" evidence="11">
    <location>
        <begin position="355"/>
        <end position="469"/>
    </location>
</feature>
<dbReference type="InterPro" id="IPR001538">
    <property type="entry name" value="Man6P_isomerase-2_C"/>
</dbReference>
<keyword evidence="14" id="KW-1185">Reference proteome</keyword>
<keyword evidence="5 13" id="KW-0548">Nucleotidyltransferase</keyword>
<evidence type="ECO:0000259" key="11">
    <source>
        <dbReference type="Pfam" id="PF01050"/>
    </source>
</evidence>
<dbReference type="Gene3D" id="2.60.120.10">
    <property type="entry name" value="Jelly Rolls"/>
    <property type="match status" value="1"/>
</dbReference>
<dbReference type="InterPro" id="IPR006375">
    <property type="entry name" value="Man1P_GuaTrfase/Man6P_Isoase"/>
</dbReference>
<comment type="pathway">
    <text evidence="1">Nucleotide-sugar biosynthesis; GDP-alpha-D-mannose biosynthesis; GDP-alpha-D-mannose from alpha-D-mannose 1-phosphate (GTP route): step 1/1.</text>
</comment>
<comment type="catalytic activity">
    <reaction evidence="8">
        <text>alpha-D-mannose 1-phosphate + GTP + H(+) = GDP-alpha-D-mannose + diphosphate</text>
        <dbReference type="Rhea" id="RHEA:15229"/>
        <dbReference type="ChEBI" id="CHEBI:15378"/>
        <dbReference type="ChEBI" id="CHEBI:33019"/>
        <dbReference type="ChEBI" id="CHEBI:37565"/>
        <dbReference type="ChEBI" id="CHEBI:57527"/>
        <dbReference type="ChEBI" id="CHEBI:58409"/>
        <dbReference type="EC" id="2.7.7.13"/>
    </reaction>
</comment>
<dbReference type="InterPro" id="IPR051161">
    <property type="entry name" value="Mannose-6P_isomerase_type2"/>
</dbReference>
<evidence type="ECO:0000256" key="4">
    <source>
        <dbReference type="ARBA" id="ARBA00022679"/>
    </source>
</evidence>
<dbReference type="Pfam" id="PF22640">
    <property type="entry name" value="ManC_GMP_beta-helix"/>
    <property type="match status" value="1"/>
</dbReference>
<evidence type="ECO:0000259" key="12">
    <source>
        <dbReference type="Pfam" id="PF22640"/>
    </source>
</evidence>
<evidence type="ECO:0000313" key="13">
    <source>
        <dbReference type="EMBL" id="NYS60317.1"/>
    </source>
</evidence>
<dbReference type="CDD" id="cd02509">
    <property type="entry name" value="GDP-M1P_Guanylyltransferase"/>
    <property type="match status" value="1"/>
</dbReference>
<dbReference type="NCBIfam" id="TIGR01479">
    <property type="entry name" value="GMP_PMI"/>
    <property type="match status" value="1"/>
</dbReference>
<evidence type="ECO:0000256" key="8">
    <source>
        <dbReference type="ARBA" id="ARBA00047343"/>
    </source>
</evidence>
<dbReference type="InterPro" id="IPR005835">
    <property type="entry name" value="NTP_transferase_dom"/>
</dbReference>
<dbReference type="Pfam" id="PF01050">
    <property type="entry name" value="MannoseP_isomer"/>
    <property type="match status" value="1"/>
</dbReference>
<evidence type="ECO:0000256" key="1">
    <source>
        <dbReference type="ARBA" id="ARBA00004823"/>
    </source>
</evidence>
<dbReference type="Gene3D" id="3.90.550.10">
    <property type="entry name" value="Spore Coat Polysaccharide Biosynthesis Protein SpsA, Chain A"/>
    <property type="match status" value="1"/>
</dbReference>
<dbReference type="FunFam" id="3.90.550.10:FF:000046">
    <property type="entry name" value="Mannose-1-phosphate guanylyltransferase (GDP)"/>
    <property type="match status" value="1"/>
</dbReference>
<dbReference type="GO" id="GO:0016853">
    <property type="term" value="F:isomerase activity"/>
    <property type="evidence" value="ECO:0007669"/>
    <property type="project" value="UniProtKB-KW"/>
</dbReference>
<proteinExistence type="inferred from homology"/>
<protein>
    <recommendedName>
        <fullName evidence="3">mannose-1-phosphate guanylyltransferase</fullName>
        <ecNumber evidence="3">2.7.7.13</ecNumber>
    </recommendedName>
</protein>
<dbReference type="RefSeq" id="WP_179929647.1">
    <property type="nucleotide sequence ID" value="NZ_JACCDF010000003.1"/>
</dbReference>
<dbReference type="EMBL" id="JACCDF010000003">
    <property type="protein sequence ID" value="NYS60317.1"/>
    <property type="molecule type" value="Genomic_DNA"/>
</dbReference>
<dbReference type="InterPro" id="IPR014710">
    <property type="entry name" value="RmlC-like_jellyroll"/>
</dbReference>
<dbReference type="SUPFAM" id="SSF51182">
    <property type="entry name" value="RmlC-like cupins"/>
    <property type="match status" value="1"/>
</dbReference>